<accession>A0A7H8NBX6</accession>
<organism evidence="2 3">
    <name type="scientific">Streptomyces buecherae</name>
    <dbReference type="NCBI Taxonomy" id="2763006"/>
    <lineage>
        <taxon>Bacteria</taxon>
        <taxon>Bacillati</taxon>
        <taxon>Actinomycetota</taxon>
        <taxon>Actinomycetes</taxon>
        <taxon>Kitasatosporales</taxon>
        <taxon>Streptomycetaceae</taxon>
        <taxon>Streptomyces</taxon>
    </lineage>
</organism>
<dbReference type="AlphaFoldDB" id="A0A7H8NBX6"/>
<feature type="transmembrane region" description="Helical" evidence="1">
    <location>
        <begin position="26"/>
        <end position="42"/>
    </location>
</feature>
<keyword evidence="1" id="KW-0472">Membrane</keyword>
<dbReference type="EMBL" id="CP054929">
    <property type="protein sequence ID" value="QKW51925.1"/>
    <property type="molecule type" value="Genomic_DNA"/>
</dbReference>
<dbReference type="RefSeq" id="WP_176163632.1">
    <property type="nucleotide sequence ID" value="NZ_CP054929.1"/>
</dbReference>
<reference evidence="2 3" key="1">
    <citation type="submission" date="2020-06" db="EMBL/GenBank/DDBJ databases">
        <title>Genome mining for natural products.</title>
        <authorList>
            <person name="Zhang B."/>
            <person name="Shi J."/>
            <person name="Ge H."/>
        </authorList>
    </citation>
    <scope>NUCLEOTIDE SEQUENCE [LARGE SCALE GENOMIC DNA]</scope>
    <source>
        <strain evidence="2 3">NA00687</strain>
    </source>
</reference>
<evidence type="ECO:0000313" key="3">
    <source>
        <dbReference type="Proteomes" id="UP000509303"/>
    </source>
</evidence>
<keyword evidence="1" id="KW-1133">Transmembrane helix</keyword>
<protein>
    <recommendedName>
        <fullName evidence="4">Small hydrophobic membrane protein</fullName>
    </recommendedName>
</protein>
<keyword evidence="3" id="KW-1185">Reference proteome</keyword>
<name>A0A7H8NBX6_9ACTN</name>
<evidence type="ECO:0000256" key="1">
    <source>
        <dbReference type="SAM" id="Phobius"/>
    </source>
</evidence>
<keyword evidence="1" id="KW-0812">Transmembrane</keyword>
<dbReference type="Proteomes" id="UP000509303">
    <property type="component" value="Chromosome"/>
</dbReference>
<proteinExistence type="predicted"/>
<sequence length="52" mass="5794">MLFLVALFLLMSLVVGAAAHTSLPVFLVAATVIAGWLLVFSLRERRTRTRQH</sequence>
<evidence type="ECO:0008006" key="4">
    <source>
        <dbReference type="Google" id="ProtNLM"/>
    </source>
</evidence>
<evidence type="ECO:0000313" key="2">
    <source>
        <dbReference type="EMBL" id="QKW51925.1"/>
    </source>
</evidence>
<gene>
    <name evidence="2" type="ORF">HUT08_23010</name>
</gene>